<protein>
    <submittedName>
        <fullName evidence="2">Glycosyltransferase family 2 protein</fullName>
    </submittedName>
</protein>
<dbReference type="EMBL" id="JACTUZ010000122">
    <property type="protein sequence ID" value="MBC9179136.1"/>
    <property type="molecule type" value="Genomic_DNA"/>
</dbReference>
<dbReference type="Gene3D" id="3.90.550.10">
    <property type="entry name" value="Spore Coat Polysaccharide Biosynthesis Protein SpsA, Chain A"/>
    <property type="match status" value="1"/>
</dbReference>
<organism evidence="2 3">
    <name type="scientific">Pseudoroseomonas ludipueritiae</name>
    <dbReference type="NCBI Taxonomy" id="198093"/>
    <lineage>
        <taxon>Bacteria</taxon>
        <taxon>Pseudomonadati</taxon>
        <taxon>Pseudomonadota</taxon>
        <taxon>Alphaproteobacteria</taxon>
        <taxon>Acetobacterales</taxon>
        <taxon>Acetobacteraceae</taxon>
        <taxon>Pseudoroseomonas</taxon>
    </lineage>
</organism>
<dbReference type="SUPFAM" id="SSF53448">
    <property type="entry name" value="Nucleotide-diphospho-sugar transferases"/>
    <property type="match status" value="1"/>
</dbReference>
<proteinExistence type="predicted"/>
<dbReference type="InterPro" id="IPR050834">
    <property type="entry name" value="Glycosyltransf_2"/>
</dbReference>
<gene>
    <name evidence="2" type="ORF">IBL25_19530</name>
</gene>
<dbReference type="PANTHER" id="PTHR43685">
    <property type="entry name" value="GLYCOSYLTRANSFERASE"/>
    <property type="match status" value="1"/>
</dbReference>
<dbReference type="CDD" id="cd00761">
    <property type="entry name" value="Glyco_tranf_GTA_type"/>
    <property type="match status" value="1"/>
</dbReference>
<dbReference type="PANTHER" id="PTHR43685:SF12">
    <property type="entry name" value="GLYCOSYL TRANSFERASE FAMILY 2"/>
    <property type="match status" value="1"/>
</dbReference>
<evidence type="ECO:0000313" key="3">
    <source>
        <dbReference type="Proteomes" id="UP000603940"/>
    </source>
</evidence>
<comment type="caution">
    <text evidence="2">The sequence shown here is derived from an EMBL/GenBank/DDBJ whole genome shotgun (WGS) entry which is preliminary data.</text>
</comment>
<dbReference type="InterPro" id="IPR029044">
    <property type="entry name" value="Nucleotide-diphossugar_trans"/>
</dbReference>
<sequence>MDSRPVASISVVVPTYNRAALLPATLDAILAQTLRPQEVIVVDDGSTDDTASVLARYGRRLRVLRVTNGGDLKARNAGLAEAAGDLVAFCDSDDLWKPGFLAAMLRIWQAEPALRVAFSDFTIIRDGVWEEGRKFADAPPGFWDGLRSLGASMSVFDQPIVERLLDFQPFFPSCMVADRRFLLEAGGWDASVGRRVGCDFATILRVAEHAPFGVVQQPLVGIRKHAGNHSADVQAMNLGDAWILEHVLGQRPSLQPHAAALRASVAARRMQALDTAFARRDFQAVREIAALLPAAAQPPRLRLKARVAHLPPLLREASGALLLSLGSLAAARRRLRR</sequence>
<reference evidence="2 3" key="1">
    <citation type="journal article" date="2009" name="Int. J. Syst. Evol. Microbiol.">
        <title>Transfer of Teichococcus ludipueritiae and Muricoccus roseus to the genus Roseomonas, as Roseomonas ludipueritiae comb. nov. and Roseomonas rosea comb. nov., respectively, and emended description of the genus Roseomonas.</title>
        <authorList>
            <person name="Sanchez-Porro C."/>
            <person name="Gallego V."/>
            <person name="Busse H.J."/>
            <person name="Kampfer P."/>
            <person name="Ventosa A."/>
        </authorList>
    </citation>
    <scope>NUCLEOTIDE SEQUENCE [LARGE SCALE GENOMIC DNA]</scope>
    <source>
        <strain evidence="2 3">DSM 14915</strain>
    </source>
</reference>
<dbReference type="Pfam" id="PF00535">
    <property type="entry name" value="Glycos_transf_2"/>
    <property type="match status" value="1"/>
</dbReference>
<evidence type="ECO:0000259" key="1">
    <source>
        <dbReference type="Pfam" id="PF00535"/>
    </source>
</evidence>
<accession>A0ABR7RBX9</accession>
<evidence type="ECO:0000313" key="2">
    <source>
        <dbReference type="EMBL" id="MBC9179136.1"/>
    </source>
</evidence>
<dbReference type="Proteomes" id="UP000603940">
    <property type="component" value="Unassembled WGS sequence"/>
</dbReference>
<name>A0ABR7RBX9_9PROT</name>
<feature type="domain" description="Glycosyltransferase 2-like" evidence="1">
    <location>
        <begin position="10"/>
        <end position="113"/>
    </location>
</feature>
<dbReference type="RefSeq" id="WP_187780188.1">
    <property type="nucleotide sequence ID" value="NZ_JACTUZ010000122.1"/>
</dbReference>
<dbReference type="InterPro" id="IPR001173">
    <property type="entry name" value="Glyco_trans_2-like"/>
</dbReference>
<keyword evidence="3" id="KW-1185">Reference proteome</keyword>